<protein>
    <recommendedName>
        <fullName evidence="9">Threonine/serine exporter-like N-terminal domain-containing protein</fullName>
    </recommendedName>
</protein>
<keyword evidence="5 8" id="KW-0472">Membrane</keyword>
<feature type="transmembrane region" description="Helical" evidence="8">
    <location>
        <begin position="372"/>
        <end position="389"/>
    </location>
</feature>
<dbReference type="PANTHER" id="PTHR34390:SF2">
    <property type="entry name" value="SUCCINATE TRANSPORTER SUBUNIT YJJP-RELATED"/>
    <property type="match status" value="1"/>
</dbReference>
<feature type="compositionally biased region" description="Gly residues" evidence="7">
    <location>
        <begin position="463"/>
        <end position="474"/>
    </location>
</feature>
<dbReference type="Proteomes" id="UP000642014">
    <property type="component" value="Unassembled WGS sequence"/>
</dbReference>
<reference evidence="10 13" key="1">
    <citation type="journal article" date="2014" name="Int. J. Syst. Evol. Microbiol.">
        <title>Complete genome sequence of Corynebacterium casei LMG S-19264T (=DSM 44701T), isolated from a smear-ripened cheese.</title>
        <authorList>
            <consortium name="US DOE Joint Genome Institute (JGI-PGF)"/>
            <person name="Walter F."/>
            <person name="Albersmeier A."/>
            <person name="Kalinowski J."/>
            <person name="Ruckert C."/>
        </authorList>
    </citation>
    <scope>NUCLEOTIDE SEQUENCE [LARGE SCALE GENOMIC DNA]</scope>
    <source>
        <strain evidence="10 13">JCM 4205</strain>
    </source>
</reference>
<evidence type="ECO:0000256" key="4">
    <source>
        <dbReference type="ARBA" id="ARBA00022989"/>
    </source>
</evidence>
<dbReference type="InterPro" id="IPR010619">
    <property type="entry name" value="ThrE-like_N"/>
</dbReference>
<feature type="transmembrane region" description="Helical" evidence="8">
    <location>
        <begin position="394"/>
        <end position="411"/>
    </location>
</feature>
<comment type="subcellular location">
    <subcellularLocation>
        <location evidence="1">Cell membrane</location>
        <topology evidence="1">Multi-pass membrane protein</topology>
    </subcellularLocation>
</comment>
<feature type="transmembrane region" description="Helical" evidence="8">
    <location>
        <begin position="218"/>
        <end position="240"/>
    </location>
</feature>
<name>A0AAV4KFQ5_9ACTN</name>
<keyword evidence="4 8" id="KW-1133">Transmembrane helix</keyword>
<evidence type="ECO:0000259" key="9">
    <source>
        <dbReference type="Pfam" id="PF06738"/>
    </source>
</evidence>
<evidence type="ECO:0000256" key="6">
    <source>
        <dbReference type="ARBA" id="ARBA00034125"/>
    </source>
</evidence>
<organism evidence="10 13">
    <name type="scientific">Streptomyces cinereoruber</name>
    <dbReference type="NCBI Taxonomy" id="67260"/>
    <lineage>
        <taxon>Bacteria</taxon>
        <taxon>Bacillati</taxon>
        <taxon>Actinomycetota</taxon>
        <taxon>Actinomycetes</taxon>
        <taxon>Kitasatosporales</taxon>
        <taxon>Streptomycetaceae</taxon>
        <taxon>Streptomyces</taxon>
    </lineage>
</organism>
<reference evidence="11 12" key="2">
    <citation type="submission" date="2017-09" db="EMBL/GenBank/DDBJ databases">
        <authorList>
            <person name="Lee N."/>
            <person name="Cho B.-K."/>
        </authorList>
    </citation>
    <scope>NUCLEOTIDE SEQUENCE [LARGE SCALE GENOMIC DNA]</scope>
    <source>
        <strain evidence="11 12">ATCC 19740</strain>
    </source>
</reference>
<dbReference type="EMBL" id="CP023693">
    <property type="protein sequence ID" value="QEV36361.1"/>
    <property type="molecule type" value="Genomic_DNA"/>
</dbReference>
<dbReference type="Pfam" id="PF06738">
    <property type="entry name" value="ThrE"/>
    <property type="match status" value="1"/>
</dbReference>
<keyword evidence="2" id="KW-1003">Cell membrane</keyword>
<feature type="transmembrane region" description="Helical" evidence="8">
    <location>
        <begin position="431"/>
        <end position="453"/>
    </location>
</feature>
<dbReference type="GO" id="GO:0022857">
    <property type="term" value="F:transmembrane transporter activity"/>
    <property type="evidence" value="ECO:0007669"/>
    <property type="project" value="InterPro"/>
</dbReference>
<evidence type="ECO:0000313" key="11">
    <source>
        <dbReference type="EMBL" id="QEV36361.1"/>
    </source>
</evidence>
<feature type="transmembrane region" description="Helical" evidence="8">
    <location>
        <begin position="246"/>
        <end position="266"/>
    </location>
</feature>
<dbReference type="GeneID" id="95458530"/>
<dbReference type="AlphaFoldDB" id="A0AAV4KFQ5"/>
<keyword evidence="12" id="KW-1185">Reference proteome</keyword>
<feature type="transmembrane region" description="Helical" evidence="8">
    <location>
        <begin position="168"/>
        <end position="187"/>
    </location>
</feature>
<feature type="region of interest" description="Disordered" evidence="7">
    <location>
        <begin position="463"/>
        <end position="488"/>
    </location>
</feature>
<evidence type="ECO:0000313" key="12">
    <source>
        <dbReference type="Proteomes" id="UP000326029"/>
    </source>
</evidence>
<dbReference type="Proteomes" id="UP000326029">
    <property type="component" value="Chromosome"/>
</dbReference>
<gene>
    <name evidence="11" type="ORF">CP977_32775</name>
    <name evidence="10" type="ORF">GCM10010497_13180</name>
</gene>
<proteinExistence type="inferred from homology"/>
<sequence length="488" mass="50675">MRHVLRKRREAARARQERLQRLRRDDRTLLDRLYGTPYEDIAFPPPRSLDDTEAVEILGFALRLGRALFLAGAETRRIESSVVAVTAAWGMGSQEVDINARSIQVQYAPEGRRPVVMLKVMGSEDTRDLDRLAALERLTTHAASGRLSREAAAGTLDRIETGTSRWPWWFGLGGGAVLAAMLCVLASGTMRAALVSPLVFLLADRGAWVLSRGGLPSFFVTAAQTALLLVAVTGLTAAGGLSHAEAASVIAANVILLLPIFTIISLTEDAIDGFRSMAAGRAVSLLAFFTALACGFLAVGFLLRGADAEARSTALIPLPVVLSLLTSAIGALGNTVFMGGGLRIIPPAVATAVLGAGVKLACVGAFGWSAPLATGLATVAMGLAAAVLSPRTGIPVRAFVIPGIAGGVLPGPDLYRSLLQWLLHVEGAGAYLASTMASVAAIGIGVVFGTLLGTAAERRWHYRGGGPSRTGGAPGPAEPSALRPGAPA</sequence>
<comment type="similarity">
    <text evidence="6">Belongs to the ThrE exporter (TC 2.A.79) family.</text>
</comment>
<accession>A0AAV4KFQ5</accession>
<dbReference type="EMBL" id="BMSJ01000002">
    <property type="protein sequence ID" value="GGR12507.1"/>
    <property type="molecule type" value="Genomic_DNA"/>
</dbReference>
<dbReference type="GO" id="GO:0005886">
    <property type="term" value="C:plasma membrane"/>
    <property type="evidence" value="ECO:0007669"/>
    <property type="project" value="UniProtKB-SubCell"/>
</dbReference>
<evidence type="ECO:0000313" key="13">
    <source>
        <dbReference type="Proteomes" id="UP000642014"/>
    </source>
</evidence>
<dbReference type="InterPro" id="IPR050539">
    <property type="entry name" value="ThrE_Dicarb/AminoAcid_Exp"/>
</dbReference>
<dbReference type="PANTHER" id="PTHR34390">
    <property type="entry name" value="UPF0442 PROTEIN YJJB-RELATED"/>
    <property type="match status" value="1"/>
</dbReference>
<dbReference type="GO" id="GO:0015744">
    <property type="term" value="P:succinate transport"/>
    <property type="evidence" value="ECO:0007669"/>
    <property type="project" value="TreeGrafter"/>
</dbReference>
<evidence type="ECO:0000256" key="5">
    <source>
        <dbReference type="ARBA" id="ARBA00023136"/>
    </source>
</evidence>
<evidence type="ECO:0000256" key="8">
    <source>
        <dbReference type="SAM" id="Phobius"/>
    </source>
</evidence>
<evidence type="ECO:0000256" key="2">
    <source>
        <dbReference type="ARBA" id="ARBA00022475"/>
    </source>
</evidence>
<evidence type="ECO:0000256" key="3">
    <source>
        <dbReference type="ARBA" id="ARBA00022692"/>
    </source>
</evidence>
<dbReference type="RefSeq" id="WP_152371371.1">
    <property type="nucleotide sequence ID" value="NZ_BMSJ01000002.1"/>
</dbReference>
<feature type="domain" description="Threonine/serine exporter-like N-terminal" evidence="9">
    <location>
        <begin position="60"/>
        <end position="299"/>
    </location>
</feature>
<feature type="transmembrane region" description="Helical" evidence="8">
    <location>
        <begin position="278"/>
        <end position="303"/>
    </location>
</feature>
<keyword evidence="3 8" id="KW-0812">Transmembrane</keyword>
<evidence type="ECO:0000313" key="10">
    <source>
        <dbReference type="EMBL" id="GGR12507.1"/>
    </source>
</evidence>
<evidence type="ECO:0000256" key="7">
    <source>
        <dbReference type="SAM" id="MobiDB-lite"/>
    </source>
</evidence>
<reference evidence="10" key="3">
    <citation type="submission" date="2023-08" db="EMBL/GenBank/DDBJ databases">
        <authorList>
            <person name="Sun Q."/>
            <person name="Ohkuma M."/>
        </authorList>
    </citation>
    <scope>NUCLEOTIDE SEQUENCE</scope>
    <source>
        <strain evidence="10">JCM 4205</strain>
    </source>
</reference>
<feature type="transmembrane region" description="Helical" evidence="8">
    <location>
        <begin position="315"/>
        <end position="337"/>
    </location>
</feature>
<evidence type="ECO:0000256" key="1">
    <source>
        <dbReference type="ARBA" id="ARBA00004651"/>
    </source>
</evidence>